<evidence type="ECO:0000313" key="6">
    <source>
        <dbReference type="EMBL" id="KAI1868288.1"/>
    </source>
</evidence>
<protein>
    <recommendedName>
        <fullName evidence="4 5">Tyrosinase copper-binding domain-containing protein</fullName>
    </recommendedName>
</protein>
<evidence type="ECO:0000313" key="7">
    <source>
        <dbReference type="Proteomes" id="UP000829685"/>
    </source>
</evidence>
<dbReference type="GO" id="GO:0046872">
    <property type="term" value="F:metal ion binding"/>
    <property type="evidence" value="ECO:0007669"/>
    <property type="project" value="UniProtKB-KW"/>
</dbReference>
<dbReference type="GO" id="GO:0016491">
    <property type="term" value="F:oxidoreductase activity"/>
    <property type="evidence" value="ECO:0007669"/>
    <property type="project" value="UniProtKB-KW"/>
</dbReference>
<dbReference type="PROSITE" id="PS00498">
    <property type="entry name" value="TYROSINASE_2"/>
    <property type="match status" value="1"/>
</dbReference>
<evidence type="ECO:0000259" key="5">
    <source>
        <dbReference type="PROSITE" id="PS00498"/>
    </source>
</evidence>
<gene>
    <name evidence="6" type="ORF">JX265_007111</name>
</gene>
<dbReference type="AlphaFoldDB" id="A0A9Q0APT0"/>
<keyword evidence="1" id="KW-0479">Metal-binding</keyword>
<dbReference type="InterPro" id="IPR008922">
    <property type="entry name" value="Di-copper_centre_dom_sf"/>
</dbReference>
<comment type="caution">
    <text evidence="6">The sequence shown here is derived from an EMBL/GenBank/DDBJ whole genome shotgun (WGS) entry which is preliminary data.</text>
</comment>
<keyword evidence="3" id="KW-0732">Signal</keyword>
<evidence type="ECO:0000256" key="3">
    <source>
        <dbReference type="SAM" id="SignalP"/>
    </source>
</evidence>
<evidence type="ECO:0000256" key="1">
    <source>
        <dbReference type="ARBA" id="ARBA00022723"/>
    </source>
</evidence>
<dbReference type="InterPro" id="IPR050316">
    <property type="entry name" value="Tyrosinase/Hemocyanin"/>
</dbReference>
<feature type="chain" id="PRO_5040280619" description="Tyrosinase copper-binding domain-containing protein" evidence="3">
    <location>
        <begin position="23"/>
        <end position="369"/>
    </location>
</feature>
<evidence type="ECO:0000259" key="4">
    <source>
        <dbReference type="PROSITE" id="PS00497"/>
    </source>
</evidence>
<dbReference type="Gene3D" id="1.10.1280.10">
    <property type="entry name" value="Di-copper center containing domain from catechol oxidase"/>
    <property type="match status" value="1"/>
</dbReference>
<keyword evidence="2" id="KW-0560">Oxidoreductase</keyword>
<dbReference type="PRINTS" id="PR00092">
    <property type="entry name" value="TYROSINASE"/>
</dbReference>
<sequence>MYLPQFVLAGLLLVAGVQQAVAVPAPTTDDITTAASASCAGKDVLVRKEWRSLPKPERLDYINAVKCLMKKPSKNGEVYAGAKSRYDDFLALHIVETDLIHFNGPFLAWHRWFLHLFEQELRNTCGYKGAQPYWDFSKDNTINGFSKSPLFDVTHGLGGNGPYVADVSDPITFPVTTPTIIPNRTGGGCLDNGPFSGLVVNMGLGLSTDYTPHCLRRDFSPVLVSQALSNSNLKAALDAKNYFDFSIKIQGTSFEVSGLTLHAGMHLGIGGQVGDAADMYSSPGDPLFWFIHGALDKIWDQWQRANWSVRKSEIAGPDTNFAYPFNFFGDVPYKNITLDFPLQYPYFGKNLTVRDVMDTKNAALCYTYA</sequence>
<name>A0A9Q0APT0_9PEZI</name>
<dbReference type="EMBL" id="JAFIMR010000017">
    <property type="protein sequence ID" value="KAI1868288.1"/>
    <property type="molecule type" value="Genomic_DNA"/>
</dbReference>
<dbReference type="InterPro" id="IPR002227">
    <property type="entry name" value="Tyrosinase_Cu-bd"/>
</dbReference>
<reference evidence="6" key="1">
    <citation type="submission" date="2021-03" db="EMBL/GenBank/DDBJ databases">
        <title>Revisited historic fungal species revealed as producer of novel bioactive compounds through whole genome sequencing and comparative genomics.</title>
        <authorList>
            <person name="Vignolle G.A."/>
            <person name="Hochenegger N."/>
            <person name="Mach R.L."/>
            <person name="Mach-Aigner A.R."/>
            <person name="Javad Rahimi M."/>
            <person name="Salim K.A."/>
            <person name="Chan C.M."/>
            <person name="Lim L.B.L."/>
            <person name="Cai F."/>
            <person name="Druzhinina I.S."/>
            <person name="U'Ren J.M."/>
            <person name="Derntl C."/>
        </authorList>
    </citation>
    <scope>NUCLEOTIDE SEQUENCE</scope>
    <source>
        <strain evidence="6">TUCIM 5799</strain>
    </source>
</reference>
<organism evidence="6 7">
    <name type="scientific">Neoarthrinium moseri</name>
    <dbReference type="NCBI Taxonomy" id="1658444"/>
    <lineage>
        <taxon>Eukaryota</taxon>
        <taxon>Fungi</taxon>
        <taxon>Dikarya</taxon>
        <taxon>Ascomycota</taxon>
        <taxon>Pezizomycotina</taxon>
        <taxon>Sordariomycetes</taxon>
        <taxon>Xylariomycetidae</taxon>
        <taxon>Amphisphaeriales</taxon>
        <taxon>Apiosporaceae</taxon>
        <taxon>Neoarthrinium</taxon>
    </lineage>
</organism>
<feature type="domain" description="Tyrosinase copper-binding" evidence="4">
    <location>
        <begin position="101"/>
        <end position="118"/>
    </location>
</feature>
<evidence type="ECO:0000256" key="2">
    <source>
        <dbReference type="ARBA" id="ARBA00023002"/>
    </source>
</evidence>
<keyword evidence="7" id="KW-1185">Reference proteome</keyword>
<dbReference type="PROSITE" id="PS00497">
    <property type="entry name" value="TYROSINASE_1"/>
    <property type="match status" value="1"/>
</dbReference>
<dbReference type="Pfam" id="PF00264">
    <property type="entry name" value="Tyrosinase"/>
    <property type="match status" value="1"/>
</dbReference>
<dbReference type="PANTHER" id="PTHR11474">
    <property type="entry name" value="TYROSINASE FAMILY MEMBER"/>
    <property type="match status" value="1"/>
</dbReference>
<dbReference type="Proteomes" id="UP000829685">
    <property type="component" value="Unassembled WGS sequence"/>
</dbReference>
<feature type="signal peptide" evidence="3">
    <location>
        <begin position="1"/>
        <end position="22"/>
    </location>
</feature>
<feature type="domain" description="Tyrosinase copper-binding" evidence="5">
    <location>
        <begin position="285"/>
        <end position="296"/>
    </location>
</feature>
<dbReference type="SUPFAM" id="SSF48056">
    <property type="entry name" value="Di-copper centre-containing domain"/>
    <property type="match status" value="1"/>
</dbReference>
<dbReference type="PANTHER" id="PTHR11474:SF125">
    <property type="entry name" value="N-ACETYL-6-HYDROXYTRYPTOPHAN OXIDASE IVOB-RELATED"/>
    <property type="match status" value="1"/>
</dbReference>
<accession>A0A9Q0APT0</accession>
<proteinExistence type="predicted"/>